<dbReference type="PANTHER" id="PTHR46989">
    <property type="entry name" value="USP DOMAIN-CONTAINING PROTEIN"/>
    <property type="match status" value="1"/>
</dbReference>
<name>A0AA89C6Z3_PINIB</name>
<dbReference type="PRINTS" id="PR01438">
    <property type="entry name" value="UNVRSLSTRESS"/>
</dbReference>
<keyword evidence="3" id="KW-1185">Reference proteome</keyword>
<sequence>MHHETDNVVMVYAVEFHDLLHSSQWYYAPYSFDKEVLSNLLDKEAQTIKEKLEQYADMMRHAKVHGTVKSIHANRPGEGIVIASKEVEADIIITGCRGTGKIRRTFLGSCSDYVLHHSEVPVIVCRHKGDHHHHHHVKH</sequence>
<dbReference type="InterPro" id="IPR006015">
    <property type="entry name" value="Universal_stress_UspA"/>
</dbReference>
<dbReference type="SUPFAM" id="SSF52402">
    <property type="entry name" value="Adenine nucleotide alpha hydrolases-like"/>
    <property type="match status" value="1"/>
</dbReference>
<dbReference type="InterPro" id="IPR006016">
    <property type="entry name" value="UspA"/>
</dbReference>
<feature type="domain" description="UspA" evidence="1">
    <location>
        <begin position="40"/>
        <end position="126"/>
    </location>
</feature>
<protein>
    <recommendedName>
        <fullName evidence="1">UspA domain-containing protein</fullName>
    </recommendedName>
</protein>
<organism evidence="2 3">
    <name type="scientific">Pinctada imbricata</name>
    <name type="common">Atlantic pearl-oyster</name>
    <name type="synonym">Pinctada martensii</name>
    <dbReference type="NCBI Taxonomy" id="66713"/>
    <lineage>
        <taxon>Eukaryota</taxon>
        <taxon>Metazoa</taxon>
        <taxon>Spiralia</taxon>
        <taxon>Lophotrochozoa</taxon>
        <taxon>Mollusca</taxon>
        <taxon>Bivalvia</taxon>
        <taxon>Autobranchia</taxon>
        <taxon>Pteriomorphia</taxon>
        <taxon>Pterioida</taxon>
        <taxon>Pterioidea</taxon>
        <taxon>Pteriidae</taxon>
        <taxon>Pinctada</taxon>
    </lineage>
</organism>
<evidence type="ECO:0000313" key="3">
    <source>
        <dbReference type="Proteomes" id="UP001186944"/>
    </source>
</evidence>
<evidence type="ECO:0000313" key="2">
    <source>
        <dbReference type="EMBL" id="KAK3102003.1"/>
    </source>
</evidence>
<dbReference type="EMBL" id="VSWD01000005">
    <property type="protein sequence ID" value="KAK3102003.1"/>
    <property type="molecule type" value="Genomic_DNA"/>
</dbReference>
<dbReference type="Proteomes" id="UP001186944">
    <property type="component" value="Unassembled WGS sequence"/>
</dbReference>
<proteinExistence type="predicted"/>
<gene>
    <name evidence="2" type="ORF">FSP39_008039</name>
</gene>
<dbReference type="CDD" id="cd23659">
    <property type="entry name" value="USP_At3g01520-like"/>
    <property type="match status" value="1"/>
</dbReference>
<dbReference type="Gene3D" id="3.40.50.620">
    <property type="entry name" value="HUPs"/>
    <property type="match status" value="1"/>
</dbReference>
<dbReference type="InterPro" id="IPR014729">
    <property type="entry name" value="Rossmann-like_a/b/a_fold"/>
</dbReference>
<dbReference type="AlphaFoldDB" id="A0AA89C6Z3"/>
<dbReference type="Pfam" id="PF00582">
    <property type="entry name" value="Usp"/>
    <property type="match status" value="1"/>
</dbReference>
<dbReference type="PANTHER" id="PTHR46989:SF3">
    <property type="entry name" value="USPA DOMAIN-CONTAINING PROTEIN"/>
    <property type="match status" value="1"/>
</dbReference>
<accession>A0AA89C6Z3</accession>
<reference evidence="2" key="1">
    <citation type="submission" date="2019-08" db="EMBL/GenBank/DDBJ databases">
        <title>The improved chromosome-level genome for the pearl oyster Pinctada fucata martensii using PacBio sequencing and Hi-C.</title>
        <authorList>
            <person name="Zheng Z."/>
        </authorList>
    </citation>
    <scope>NUCLEOTIDE SEQUENCE</scope>
    <source>
        <strain evidence="2">ZZ-2019</strain>
        <tissue evidence="2">Adductor muscle</tissue>
    </source>
</reference>
<comment type="caution">
    <text evidence="2">The sequence shown here is derived from an EMBL/GenBank/DDBJ whole genome shotgun (WGS) entry which is preliminary data.</text>
</comment>
<evidence type="ECO:0000259" key="1">
    <source>
        <dbReference type="Pfam" id="PF00582"/>
    </source>
</evidence>